<proteinExistence type="predicted"/>
<dbReference type="RefSeq" id="WP_344450279.1">
    <property type="nucleotide sequence ID" value="NZ_BAAATZ010000007.1"/>
</dbReference>
<reference evidence="2" key="1">
    <citation type="journal article" date="2019" name="Int. J. Syst. Evol. Microbiol.">
        <title>The Global Catalogue of Microorganisms (GCM) 10K type strain sequencing project: providing services to taxonomists for standard genome sequencing and annotation.</title>
        <authorList>
            <consortium name="The Broad Institute Genomics Platform"/>
            <consortium name="The Broad Institute Genome Sequencing Center for Infectious Disease"/>
            <person name="Wu L."/>
            <person name="Ma J."/>
        </authorList>
    </citation>
    <scope>NUCLEOTIDE SEQUENCE [LARGE SCALE GENOMIC DNA]</scope>
    <source>
        <strain evidence="2">JCM 8201</strain>
    </source>
</reference>
<name>A0ABP6GJP4_9ACTN</name>
<protein>
    <submittedName>
        <fullName evidence="1">Uncharacterized protein</fullName>
    </submittedName>
</protein>
<organism evidence="1 2">
    <name type="scientific">Actinocorallia aurantiaca</name>
    <dbReference type="NCBI Taxonomy" id="46204"/>
    <lineage>
        <taxon>Bacteria</taxon>
        <taxon>Bacillati</taxon>
        <taxon>Actinomycetota</taxon>
        <taxon>Actinomycetes</taxon>
        <taxon>Streptosporangiales</taxon>
        <taxon>Thermomonosporaceae</taxon>
        <taxon>Actinocorallia</taxon>
    </lineage>
</organism>
<keyword evidence="2" id="KW-1185">Reference proteome</keyword>
<evidence type="ECO:0000313" key="2">
    <source>
        <dbReference type="Proteomes" id="UP001501842"/>
    </source>
</evidence>
<sequence length="168" mass="18394">MRKTTIGTPFSAEFAPGRGLLLPRPLPALLLGSTFSEARETLTRAAQAVHAPDPSHMLGNGFGITLGSARLSVTCVDYLDDGIDRVGEISVTTGISARLNGFDLLNDPAEDVLWLLAELDIPVSRLGAVQWLLPRELITLLLLQPEGPFSHASLWTPAYFTQRDRWRF</sequence>
<evidence type="ECO:0000313" key="1">
    <source>
        <dbReference type="EMBL" id="GAA2724653.1"/>
    </source>
</evidence>
<dbReference type="EMBL" id="BAAATZ010000007">
    <property type="protein sequence ID" value="GAA2724653.1"/>
    <property type="molecule type" value="Genomic_DNA"/>
</dbReference>
<dbReference type="Proteomes" id="UP001501842">
    <property type="component" value="Unassembled WGS sequence"/>
</dbReference>
<gene>
    <name evidence="1" type="ORF">GCM10010439_22830</name>
</gene>
<comment type="caution">
    <text evidence="1">The sequence shown here is derived from an EMBL/GenBank/DDBJ whole genome shotgun (WGS) entry which is preliminary data.</text>
</comment>
<accession>A0ABP6GJP4</accession>